<organism evidence="2 3">
    <name type="scientific">Megalops atlanticus</name>
    <name type="common">Tarpon</name>
    <name type="synonym">Clupea gigantea</name>
    <dbReference type="NCBI Taxonomy" id="7932"/>
    <lineage>
        <taxon>Eukaryota</taxon>
        <taxon>Metazoa</taxon>
        <taxon>Chordata</taxon>
        <taxon>Craniata</taxon>
        <taxon>Vertebrata</taxon>
        <taxon>Euteleostomi</taxon>
        <taxon>Actinopterygii</taxon>
        <taxon>Neopterygii</taxon>
        <taxon>Teleostei</taxon>
        <taxon>Elopiformes</taxon>
        <taxon>Megalopidae</taxon>
        <taxon>Megalops</taxon>
    </lineage>
</organism>
<feature type="region of interest" description="Disordered" evidence="1">
    <location>
        <begin position="1"/>
        <end position="35"/>
    </location>
</feature>
<accession>A0A9D3Q816</accession>
<proteinExistence type="predicted"/>
<dbReference type="AlphaFoldDB" id="A0A9D3Q816"/>
<dbReference type="CDD" id="cd10719">
    <property type="entry name" value="DnaJ_zf"/>
    <property type="match status" value="1"/>
</dbReference>
<dbReference type="SUPFAM" id="SSF57938">
    <property type="entry name" value="DnaJ/Hsp40 cysteine-rich domain"/>
    <property type="match status" value="1"/>
</dbReference>
<reference evidence="2" key="1">
    <citation type="submission" date="2021-01" db="EMBL/GenBank/DDBJ databases">
        <authorList>
            <person name="Zahm M."/>
            <person name="Roques C."/>
            <person name="Cabau C."/>
            <person name="Klopp C."/>
            <person name="Donnadieu C."/>
            <person name="Jouanno E."/>
            <person name="Lampietro C."/>
            <person name="Louis A."/>
            <person name="Herpin A."/>
            <person name="Echchiki A."/>
            <person name="Berthelot C."/>
            <person name="Parey E."/>
            <person name="Roest-Crollius H."/>
            <person name="Braasch I."/>
            <person name="Postlethwait J."/>
            <person name="Bobe J."/>
            <person name="Montfort J."/>
            <person name="Bouchez O."/>
            <person name="Begum T."/>
            <person name="Mejri S."/>
            <person name="Adams A."/>
            <person name="Chen W.-J."/>
            <person name="Guiguen Y."/>
        </authorList>
    </citation>
    <scope>NUCLEOTIDE SEQUENCE</scope>
    <source>
        <strain evidence="2">YG-15Mar2019-1</strain>
        <tissue evidence="2">Brain</tissue>
    </source>
</reference>
<dbReference type="Gene3D" id="2.10.230.10">
    <property type="entry name" value="Heat shock protein DnaJ, cysteine-rich domain"/>
    <property type="match status" value="1"/>
</dbReference>
<dbReference type="InterPro" id="IPR001305">
    <property type="entry name" value="HSP_DnaJ_Cys-rich_dom"/>
</dbReference>
<dbReference type="GO" id="GO:0051082">
    <property type="term" value="F:unfolded protein binding"/>
    <property type="evidence" value="ECO:0007669"/>
    <property type="project" value="InterPro"/>
</dbReference>
<keyword evidence="3" id="KW-1185">Reference proteome</keyword>
<name>A0A9D3Q816_MEGAT</name>
<dbReference type="InterPro" id="IPR036410">
    <property type="entry name" value="HSP_DnaJ_Cys-rich_dom_sf"/>
</dbReference>
<dbReference type="EMBL" id="JAFDVH010000005">
    <property type="protein sequence ID" value="KAG7478173.1"/>
    <property type="molecule type" value="Genomic_DNA"/>
</dbReference>
<dbReference type="PANTHER" id="PTHR48465">
    <property type="entry name" value="PROTEIN SSUH2 HOMOLOG"/>
    <property type="match status" value="1"/>
</dbReference>
<comment type="caution">
    <text evidence="2">The sequence shown here is derived from an EMBL/GenBank/DDBJ whole genome shotgun (WGS) entry which is preliminary data.</text>
</comment>
<dbReference type="Proteomes" id="UP001046870">
    <property type="component" value="Chromosome 5"/>
</dbReference>
<dbReference type="OrthoDB" id="3355217at2759"/>
<dbReference type="GO" id="GO:0031072">
    <property type="term" value="F:heat shock protein binding"/>
    <property type="evidence" value="ECO:0007669"/>
    <property type="project" value="InterPro"/>
</dbReference>
<sequence length="370" mass="42447">MDGKYEDLAGDSDQDFPEEGPSAPPPGWLDNVTGYDGMFPDQDCADILYPPPKDHVPVPENDRGSAVPEVRVPVVTEDVAREALLQFVGKKWTYSSKPARNMVFKDLRPFTVYRYRLETFTESRSSTWKFEPYTDQFVDGPQYGMSPPPWDVMVQPPHPFVDSTLDVRVPHSSFIKTCHQCQGRGRVRCKRCHGKRKVLCTYCRGNGRARKKRCSHCHGTGRKRCTPCHGKGSQVCSSCKGHKNLMHFIQLTIKRKNHTFEFIPDRLPEFPVKKFEKVSGDPFFVDESVLVYPIVGFPDQEICEMSRKMCEEHLSRFSAVSRILQQRQSIELVPLTHAFYGYNGKDYNYFVYGIENKVYSPKYPSSCCIL</sequence>
<evidence type="ECO:0008006" key="4">
    <source>
        <dbReference type="Google" id="ProtNLM"/>
    </source>
</evidence>
<dbReference type="PANTHER" id="PTHR48465:SF1">
    <property type="entry name" value="PROTEIN SSUH2 HOMOLOG"/>
    <property type="match status" value="1"/>
</dbReference>
<feature type="compositionally biased region" description="Acidic residues" evidence="1">
    <location>
        <begin position="8"/>
        <end position="18"/>
    </location>
</feature>
<gene>
    <name evidence="2" type="ORF">MATL_G00077580</name>
</gene>
<dbReference type="InterPro" id="IPR052789">
    <property type="entry name" value="SSUH2_homolog"/>
</dbReference>
<evidence type="ECO:0000313" key="3">
    <source>
        <dbReference type="Proteomes" id="UP001046870"/>
    </source>
</evidence>
<evidence type="ECO:0000256" key="1">
    <source>
        <dbReference type="SAM" id="MobiDB-lite"/>
    </source>
</evidence>
<protein>
    <recommendedName>
        <fullName evidence="4">Protein SSUH2 homolog</fullName>
    </recommendedName>
</protein>
<evidence type="ECO:0000313" key="2">
    <source>
        <dbReference type="EMBL" id="KAG7478173.1"/>
    </source>
</evidence>